<organism evidence="3 4">
    <name type="scientific">Micromonospora noduli</name>
    <dbReference type="NCBI Taxonomy" id="709876"/>
    <lineage>
        <taxon>Bacteria</taxon>
        <taxon>Bacillati</taxon>
        <taxon>Actinomycetota</taxon>
        <taxon>Actinomycetes</taxon>
        <taxon>Micromonosporales</taxon>
        <taxon>Micromonosporaceae</taxon>
        <taxon>Micromonospora</taxon>
    </lineage>
</organism>
<accession>A0A328N273</accession>
<evidence type="ECO:0000313" key="4">
    <source>
        <dbReference type="Proteomes" id="UP000248966"/>
    </source>
</evidence>
<protein>
    <submittedName>
        <fullName evidence="3">Uncharacterized protein</fullName>
    </submittedName>
</protein>
<evidence type="ECO:0000313" key="3">
    <source>
        <dbReference type="EMBL" id="RAO00798.1"/>
    </source>
</evidence>
<name>A0A328N273_9ACTN</name>
<evidence type="ECO:0000256" key="2">
    <source>
        <dbReference type="SAM" id="MobiDB-lite"/>
    </source>
</evidence>
<keyword evidence="1" id="KW-0175">Coiled coil</keyword>
<dbReference type="RefSeq" id="WP_112584340.1">
    <property type="nucleotide sequence ID" value="NZ_PYAA01000017.1"/>
</dbReference>
<dbReference type="AlphaFoldDB" id="A0A328N273"/>
<reference evidence="3 4" key="1">
    <citation type="submission" date="2018-03" db="EMBL/GenBank/DDBJ databases">
        <title>Defining the species Micromonospora saelicesensis and Micromonospora noduli under the framework of genomics.</title>
        <authorList>
            <person name="Riesco R."/>
            <person name="Trujillo M.E."/>
        </authorList>
    </citation>
    <scope>NUCLEOTIDE SEQUENCE [LARGE SCALE GENOMIC DNA]</scope>
    <source>
        <strain evidence="3 4">LAH08</strain>
    </source>
</reference>
<feature type="coiled-coil region" evidence="1">
    <location>
        <begin position="142"/>
        <end position="180"/>
    </location>
</feature>
<comment type="caution">
    <text evidence="3">The sequence shown here is derived from an EMBL/GenBank/DDBJ whole genome shotgun (WGS) entry which is preliminary data.</text>
</comment>
<gene>
    <name evidence="3" type="ORF">LAH08_03051</name>
</gene>
<evidence type="ECO:0000256" key="1">
    <source>
        <dbReference type="SAM" id="Coils"/>
    </source>
</evidence>
<sequence length="657" mass="72289">MNHDDFDRDPVTDDEFFGELADTIELVDKLTRDRLADGEFERRRKAIMDQVRGRITAEPAAHSAPAPTPRPAIDPADLCARDGNSRIIVRLTDWRSPTRDRHSHHQGDVHRVNMADGAFTHHFGPAMAGAVADAERYRDGALRRAAEIVKQAQRDADELLAQAQQTLDEARRTAVAAARETGVARRDATVEPNPMIALPPRSWTSWRPHRMAGPAAPTGAERRLPKLLLRVDEGCADTTETMSRLADDVLLAAGTDAMSRASYLTAMSTLRDERRWATWASASHDRTDWLSWRSSRLTSLSPDAGMEIAGLEAISNAVLYQCKSTARLGDAARQQPEQGWPTRREAEIVMFLVNAQALSHAVPEACHAAFSTAVLRRAWYLKNEPVDVQPDPRWRRLLSAVLAAGDGLALDSVASERLRLPAASSHVGGWLPILSPAQRLLFACDVEGFGQADAGLQSRWRHAVHQILGEAASQVGLDSQRWQRQCAGDGELAVLPHGTSWRTVFEHLMDAVDRQLHEYNRYATDNARLRLRVAVHEGTVADTSDGFAGQAAATVTRLVDALPLQQALAEHPKASMAVAVSDPVFHEMTAGRSTEPDRYMRITVPQSMESTENAWMFVPDGTTRFPNYTAPGSTPVADDHGLTARRLQTGPRQVTPA</sequence>
<proteinExistence type="predicted"/>
<dbReference type="EMBL" id="PYAA01000017">
    <property type="protein sequence ID" value="RAO00798.1"/>
    <property type="molecule type" value="Genomic_DNA"/>
</dbReference>
<feature type="region of interest" description="Disordered" evidence="2">
    <location>
        <begin position="55"/>
        <end position="78"/>
    </location>
</feature>
<dbReference type="Proteomes" id="UP000248966">
    <property type="component" value="Unassembled WGS sequence"/>
</dbReference>